<name>A0A5C4JL06_9HYPH</name>
<evidence type="ECO:0000313" key="2">
    <source>
        <dbReference type="EMBL" id="TNB46195.1"/>
    </source>
</evidence>
<organism evidence="2 3">
    <name type="scientific">Martelella lutilitoris</name>
    <dbReference type="NCBI Taxonomy" id="2583532"/>
    <lineage>
        <taxon>Bacteria</taxon>
        <taxon>Pseudomonadati</taxon>
        <taxon>Pseudomonadota</taxon>
        <taxon>Alphaproteobacteria</taxon>
        <taxon>Hyphomicrobiales</taxon>
        <taxon>Aurantimonadaceae</taxon>
        <taxon>Martelella</taxon>
    </lineage>
</organism>
<gene>
    <name evidence="2" type="ORF">FF124_18745</name>
</gene>
<dbReference type="AlphaFoldDB" id="A0A5C4JL06"/>
<protein>
    <submittedName>
        <fullName evidence="2">Uncharacterized protein</fullName>
    </submittedName>
</protein>
<reference evidence="2 3" key="2">
    <citation type="submission" date="2019-06" db="EMBL/GenBank/DDBJ databases">
        <title>Martelella lutilitoris sp. nov., isolated from a tidal mudflat.</title>
        <authorList>
            <person name="Kim Y.-J."/>
        </authorList>
    </citation>
    <scope>NUCLEOTIDE SEQUENCE [LARGE SCALE GENOMIC DNA]</scope>
    <source>
        <strain evidence="2 3">GH2-6</strain>
    </source>
</reference>
<feature type="region of interest" description="Disordered" evidence="1">
    <location>
        <begin position="1"/>
        <end position="23"/>
    </location>
</feature>
<reference evidence="2 3" key="1">
    <citation type="submission" date="2019-05" db="EMBL/GenBank/DDBJ databases">
        <authorList>
            <person name="Lee S.D."/>
        </authorList>
    </citation>
    <scope>NUCLEOTIDE SEQUENCE [LARGE SCALE GENOMIC DNA]</scope>
    <source>
        <strain evidence="2 3">GH2-6</strain>
    </source>
</reference>
<evidence type="ECO:0000313" key="3">
    <source>
        <dbReference type="Proteomes" id="UP000307874"/>
    </source>
</evidence>
<accession>A0A5C4JL06</accession>
<dbReference type="Proteomes" id="UP000307874">
    <property type="component" value="Unassembled WGS sequence"/>
</dbReference>
<keyword evidence="3" id="KW-1185">Reference proteome</keyword>
<proteinExistence type="predicted"/>
<comment type="caution">
    <text evidence="2">The sequence shown here is derived from an EMBL/GenBank/DDBJ whole genome shotgun (WGS) entry which is preliminary data.</text>
</comment>
<dbReference type="RefSeq" id="WP_138750012.1">
    <property type="nucleotide sequence ID" value="NZ_VCLB01000011.1"/>
</dbReference>
<dbReference type="EMBL" id="VCLB01000011">
    <property type="protein sequence ID" value="TNB46195.1"/>
    <property type="molecule type" value="Genomic_DNA"/>
</dbReference>
<sequence>MKQDKPFTLMGGKGQCSGRTEQELSPRTHMNIWRLVPDFRAIASLFGQGFGIALVHNKNVPMFLRAEPFR</sequence>
<evidence type="ECO:0000256" key="1">
    <source>
        <dbReference type="SAM" id="MobiDB-lite"/>
    </source>
</evidence>